<protein>
    <recommendedName>
        <fullName evidence="3">SET domain-containing protein</fullName>
    </recommendedName>
</protein>
<dbReference type="CDD" id="cd20071">
    <property type="entry name" value="SET_SMYD"/>
    <property type="match status" value="1"/>
</dbReference>
<organism evidence="4 5">
    <name type="scientific">Lasiosphaeria ovina</name>
    <dbReference type="NCBI Taxonomy" id="92902"/>
    <lineage>
        <taxon>Eukaryota</taxon>
        <taxon>Fungi</taxon>
        <taxon>Dikarya</taxon>
        <taxon>Ascomycota</taxon>
        <taxon>Pezizomycotina</taxon>
        <taxon>Sordariomycetes</taxon>
        <taxon>Sordariomycetidae</taxon>
        <taxon>Sordariales</taxon>
        <taxon>Lasiosphaeriaceae</taxon>
        <taxon>Lasiosphaeria</taxon>
    </lineage>
</organism>
<dbReference type="PROSITE" id="PS50280">
    <property type="entry name" value="SET"/>
    <property type="match status" value="1"/>
</dbReference>
<comment type="caution">
    <text evidence="4">The sequence shown here is derived from an EMBL/GenBank/DDBJ whole genome shotgun (WGS) entry which is preliminary data.</text>
</comment>
<feature type="chain" id="PRO_5042249147" description="SET domain-containing protein" evidence="2">
    <location>
        <begin position="17"/>
        <end position="419"/>
    </location>
</feature>
<reference evidence="4" key="1">
    <citation type="journal article" date="2023" name="Mol. Phylogenet. Evol.">
        <title>Genome-scale phylogeny and comparative genomics of the fungal order Sordariales.</title>
        <authorList>
            <person name="Hensen N."/>
            <person name="Bonometti L."/>
            <person name="Westerberg I."/>
            <person name="Brannstrom I.O."/>
            <person name="Guillou S."/>
            <person name="Cros-Aarteil S."/>
            <person name="Calhoun S."/>
            <person name="Haridas S."/>
            <person name="Kuo A."/>
            <person name="Mondo S."/>
            <person name="Pangilinan J."/>
            <person name="Riley R."/>
            <person name="LaButti K."/>
            <person name="Andreopoulos B."/>
            <person name="Lipzen A."/>
            <person name="Chen C."/>
            <person name="Yan M."/>
            <person name="Daum C."/>
            <person name="Ng V."/>
            <person name="Clum A."/>
            <person name="Steindorff A."/>
            <person name="Ohm R.A."/>
            <person name="Martin F."/>
            <person name="Silar P."/>
            <person name="Natvig D.O."/>
            <person name="Lalanne C."/>
            <person name="Gautier V."/>
            <person name="Ament-Velasquez S.L."/>
            <person name="Kruys A."/>
            <person name="Hutchinson M.I."/>
            <person name="Powell A.J."/>
            <person name="Barry K."/>
            <person name="Miller A.N."/>
            <person name="Grigoriev I.V."/>
            <person name="Debuchy R."/>
            <person name="Gladieux P."/>
            <person name="Hiltunen Thoren M."/>
            <person name="Johannesson H."/>
        </authorList>
    </citation>
    <scope>NUCLEOTIDE SEQUENCE</scope>
    <source>
        <strain evidence="4">CBS 958.72</strain>
    </source>
</reference>
<dbReference type="Pfam" id="PF00856">
    <property type="entry name" value="SET"/>
    <property type="match status" value="1"/>
</dbReference>
<dbReference type="PANTHER" id="PTHR47332:SF6">
    <property type="entry name" value="SET DOMAIN-CONTAINING PROTEIN"/>
    <property type="match status" value="1"/>
</dbReference>
<dbReference type="InterPro" id="IPR053185">
    <property type="entry name" value="SET_domain_protein"/>
</dbReference>
<dbReference type="SUPFAM" id="SSF82199">
    <property type="entry name" value="SET domain"/>
    <property type="match status" value="1"/>
</dbReference>
<evidence type="ECO:0000313" key="5">
    <source>
        <dbReference type="Proteomes" id="UP001287356"/>
    </source>
</evidence>
<keyword evidence="2" id="KW-0732">Signal</keyword>
<dbReference type="Gene3D" id="2.170.270.10">
    <property type="entry name" value="SET domain"/>
    <property type="match status" value="1"/>
</dbReference>
<name>A0AAE0JT33_9PEZI</name>
<reference evidence="4" key="2">
    <citation type="submission" date="2023-06" db="EMBL/GenBank/DDBJ databases">
        <authorList>
            <consortium name="Lawrence Berkeley National Laboratory"/>
            <person name="Haridas S."/>
            <person name="Hensen N."/>
            <person name="Bonometti L."/>
            <person name="Westerberg I."/>
            <person name="Brannstrom I.O."/>
            <person name="Guillou S."/>
            <person name="Cros-Aarteil S."/>
            <person name="Calhoun S."/>
            <person name="Kuo A."/>
            <person name="Mondo S."/>
            <person name="Pangilinan J."/>
            <person name="Riley R."/>
            <person name="Labutti K."/>
            <person name="Andreopoulos B."/>
            <person name="Lipzen A."/>
            <person name="Chen C."/>
            <person name="Yanf M."/>
            <person name="Daum C."/>
            <person name="Ng V."/>
            <person name="Clum A."/>
            <person name="Steindorff A."/>
            <person name="Ohm R."/>
            <person name="Martin F."/>
            <person name="Silar P."/>
            <person name="Natvig D."/>
            <person name="Lalanne C."/>
            <person name="Gautier V."/>
            <person name="Ament-Velasquez S.L."/>
            <person name="Kruys A."/>
            <person name="Hutchinson M.I."/>
            <person name="Powell A.J."/>
            <person name="Barry K."/>
            <person name="Miller A.N."/>
            <person name="Grigoriev I.V."/>
            <person name="Debuchy R."/>
            <person name="Gladieux P."/>
            <person name="Thoren M.H."/>
            <person name="Johannesson H."/>
        </authorList>
    </citation>
    <scope>NUCLEOTIDE SEQUENCE</scope>
    <source>
        <strain evidence="4">CBS 958.72</strain>
    </source>
</reference>
<accession>A0AAE0JT33</accession>
<sequence length="419" mass="46064">MRAICALVCLTSLVTAAQHQHTFQRPQQHLESCKWRPPAPRLACAIDETEEQQPVSEAQAPNEETDPQPWPSRWEGPHGCAGRYCLFANKGFARGRGIVAITTTQNVERLKRIEKEEYPPDEKPQPDSPPPYVVAEVEGKGLGLLANKTLHRGDTIMKKTPAMLVHRAFFESVAVAPQSQDALLDSAVALLPPPLRKEFLAQMGGSPSAILATNSFQMDIGSGSGDGHHYGNFPEVSRLNHDCRPNAAFHIGADLAHTTMAARDVDPRTELAISYIDPLLPRAARQQRIRHAWDFACGCALCSSSHKAADKSDARLREIARIEAALADFTDESVTARVLGRLVQLYADERLDASVAGAYTLVALNYNMLGDARSAQRYARLAHEALLVEKGPGHGDLAEMAELARSPRAHFTWRARVRR</sequence>
<dbReference type="EMBL" id="JAULSN010000012">
    <property type="protein sequence ID" value="KAK3361304.1"/>
    <property type="molecule type" value="Genomic_DNA"/>
</dbReference>
<feature type="signal peptide" evidence="2">
    <location>
        <begin position="1"/>
        <end position="16"/>
    </location>
</feature>
<dbReference type="PANTHER" id="PTHR47332">
    <property type="entry name" value="SET DOMAIN-CONTAINING PROTEIN 5"/>
    <property type="match status" value="1"/>
</dbReference>
<evidence type="ECO:0000259" key="3">
    <source>
        <dbReference type="PROSITE" id="PS50280"/>
    </source>
</evidence>
<evidence type="ECO:0000313" key="4">
    <source>
        <dbReference type="EMBL" id="KAK3361304.1"/>
    </source>
</evidence>
<dbReference type="InterPro" id="IPR046341">
    <property type="entry name" value="SET_dom_sf"/>
</dbReference>
<proteinExistence type="predicted"/>
<dbReference type="AlphaFoldDB" id="A0AAE0JT33"/>
<gene>
    <name evidence="4" type="ORF">B0T24DRAFT_119145</name>
</gene>
<evidence type="ECO:0000256" key="2">
    <source>
        <dbReference type="SAM" id="SignalP"/>
    </source>
</evidence>
<keyword evidence="5" id="KW-1185">Reference proteome</keyword>
<dbReference type="Proteomes" id="UP001287356">
    <property type="component" value="Unassembled WGS sequence"/>
</dbReference>
<evidence type="ECO:0000256" key="1">
    <source>
        <dbReference type="SAM" id="MobiDB-lite"/>
    </source>
</evidence>
<feature type="region of interest" description="Disordered" evidence="1">
    <location>
        <begin position="49"/>
        <end position="74"/>
    </location>
</feature>
<dbReference type="InterPro" id="IPR001214">
    <property type="entry name" value="SET_dom"/>
</dbReference>
<feature type="domain" description="SET" evidence="3">
    <location>
        <begin position="130"/>
        <end position="276"/>
    </location>
</feature>